<organism evidence="2 3">
    <name type="scientific">Rhizophagus clarus</name>
    <dbReference type="NCBI Taxonomy" id="94130"/>
    <lineage>
        <taxon>Eukaryota</taxon>
        <taxon>Fungi</taxon>
        <taxon>Fungi incertae sedis</taxon>
        <taxon>Mucoromycota</taxon>
        <taxon>Glomeromycotina</taxon>
        <taxon>Glomeromycetes</taxon>
        <taxon>Glomerales</taxon>
        <taxon>Glomeraceae</taxon>
        <taxon>Rhizophagus</taxon>
    </lineage>
</organism>
<name>A0A8H3QVL2_9GLOM</name>
<proteinExistence type="predicted"/>
<protein>
    <submittedName>
        <fullName evidence="2">Uncharacterized protein</fullName>
    </submittedName>
</protein>
<evidence type="ECO:0000313" key="3">
    <source>
        <dbReference type="Proteomes" id="UP000615446"/>
    </source>
</evidence>
<evidence type="ECO:0000256" key="1">
    <source>
        <dbReference type="SAM" id="MobiDB-lite"/>
    </source>
</evidence>
<accession>A0A8H3QVL2</accession>
<gene>
    <name evidence="2" type="ORF">RCL2_001770200</name>
</gene>
<dbReference type="EMBL" id="BLAL01000196">
    <property type="protein sequence ID" value="GES90874.1"/>
    <property type="molecule type" value="Genomic_DNA"/>
</dbReference>
<sequence length="192" mass="22033">MLPSKKAQNYTNKHQNNKGKQSITNKNSNNYTQRCNDKANQKIYNNNNNTMNKQDDQLSDTQRAYLRSLVDNLVTQLEVQISAEFSAIRGHISSFVNITTIMKPAQKIKSLSLPSSTTKNEQNKWVRKGSDFEGSLSSGEEQLEDIYHTQHTLVRNNITNTNDDTLQFDEEEELLQTDNEEEYANIENNIKA</sequence>
<dbReference type="AlphaFoldDB" id="A0A8H3QVL2"/>
<dbReference type="Proteomes" id="UP000615446">
    <property type="component" value="Unassembled WGS sequence"/>
</dbReference>
<evidence type="ECO:0000313" key="2">
    <source>
        <dbReference type="EMBL" id="GES90874.1"/>
    </source>
</evidence>
<feature type="region of interest" description="Disordered" evidence="1">
    <location>
        <begin position="1"/>
        <end position="33"/>
    </location>
</feature>
<reference evidence="2" key="1">
    <citation type="submission" date="2019-10" db="EMBL/GenBank/DDBJ databases">
        <title>Conservation and host-specific expression of non-tandemly repeated heterogenous ribosome RNA gene in arbuscular mycorrhizal fungi.</title>
        <authorList>
            <person name="Maeda T."/>
            <person name="Kobayashi Y."/>
            <person name="Nakagawa T."/>
            <person name="Ezawa T."/>
            <person name="Yamaguchi K."/>
            <person name="Bino T."/>
            <person name="Nishimoto Y."/>
            <person name="Shigenobu S."/>
            <person name="Kawaguchi M."/>
        </authorList>
    </citation>
    <scope>NUCLEOTIDE SEQUENCE</scope>
    <source>
        <strain evidence="2">HR1</strain>
    </source>
</reference>
<comment type="caution">
    <text evidence="2">The sequence shown here is derived from an EMBL/GenBank/DDBJ whole genome shotgun (WGS) entry which is preliminary data.</text>
</comment>